<evidence type="ECO:0000313" key="2">
    <source>
        <dbReference type="Ensembl" id="ENSZLMP00000010931.1"/>
    </source>
</evidence>
<feature type="region of interest" description="Disordered" evidence="1">
    <location>
        <begin position="1"/>
        <end position="63"/>
    </location>
</feature>
<dbReference type="Proteomes" id="UP000694401">
    <property type="component" value="Unassembled WGS sequence"/>
</dbReference>
<dbReference type="Ensembl" id="ENSZLMT00000011237.1">
    <property type="protein sequence ID" value="ENSZLMP00000010931.1"/>
    <property type="gene ID" value="ENSZLMG00000007630.1"/>
</dbReference>
<keyword evidence="3" id="KW-1185">Reference proteome</keyword>
<evidence type="ECO:0000313" key="3">
    <source>
        <dbReference type="Proteomes" id="UP000694401"/>
    </source>
</evidence>
<accession>A0A8D2QR74</accession>
<dbReference type="AlphaFoldDB" id="A0A8D2QR74"/>
<name>A0A8D2QR74_ZOSLA</name>
<evidence type="ECO:0000256" key="1">
    <source>
        <dbReference type="SAM" id="MobiDB-lite"/>
    </source>
</evidence>
<feature type="compositionally biased region" description="Basic and acidic residues" evidence="1">
    <location>
        <begin position="32"/>
        <end position="49"/>
    </location>
</feature>
<feature type="compositionally biased region" description="Basic and acidic residues" evidence="1">
    <location>
        <begin position="1"/>
        <end position="10"/>
    </location>
</feature>
<organism evidence="2 3">
    <name type="scientific">Zosterops lateralis melanops</name>
    <dbReference type="NCBI Taxonomy" id="1220523"/>
    <lineage>
        <taxon>Eukaryota</taxon>
        <taxon>Metazoa</taxon>
        <taxon>Chordata</taxon>
        <taxon>Craniata</taxon>
        <taxon>Vertebrata</taxon>
        <taxon>Euteleostomi</taxon>
        <taxon>Archelosauria</taxon>
        <taxon>Archosauria</taxon>
        <taxon>Dinosauria</taxon>
        <taxon>Saurischia</taxon>
        <taxon>Theropoda</taxon>
        <taxon>Coelurosauria</taxon>
        <taxon>Aves</taxon>
        <taxon>Neognathae</taxon>
        <taxon>Neoaves</taxon>
        <taxon>Telluraves</taxon>
        <taxon>Australaves</taxon>
        <taxon>Passeriformes</taxon>
        <taxon>Sylvioidea</taxon>
        <taxon>Zosteropidae</taxon>
        <taxon>Zosterops</taxon>
    </lineage>
</organism>
<reference evidence="2" key="2">
    <citation type="submission" date="2025-09" db="UniProtKB">
        <authorList>
            <consortium name="Ensembl"/>
        </authorList>
    </citation>
    <scope>IDENTIFICATION</scope>
</reference>
<reference evidence="2" key="1">
    <citation type="submission" date="2025-08" db="UniProtKB">
        <authorList>
            <consortium name="Ensembl"/>
        </authorList>
    </citation>
    <scope>IDENTIFICATION</scope>
</reference>
<protein>
    <submittedName>
        <fullName evidence="2">Uncharacterized protein</fullName>
    </submittedName>
</protein>
<proteinExistence type="predicted"/>
<sequence length="113" mass="12382">MALQEQRDNHPPPLSGLCPGSAFDGSTFPKPYVRDVRRDSDLMDRRQKGAAEGMAAASPGPAVTQSESFFIHTRGASPCKRRMLLAGMRPLPFPLRYPSRSHPAFVSPALCRC</sequence>